<keyword evidence="1" id="KW-0812">Transmembrane</keyword>
<sequence length="69" mass="8243">MKNFDTYYVIVFSISSLLLILLTLMQYKEYPEYFILTFVYLVSSYTLLYKFRSSSRVSKVCFLISLLIL</sequence>
<protein>
    <submittedName>
        <fullName evidence="2">Uncharacterized protein</fullName>
    </submittedName>
</protein>
<proteinExistence type="predicted"/>
<dbReference type="Proteomes" id="UP000289562">
    <property type="component" value="Unassembled WGS sequence"/>
</dbReference>
<name>A0AB37VV55_ENTFC</name>
<evidence type="ECO:0000313" key="2">
    <source>
        <dbReference type="EMBL" id="RXU87798.1"/>
    </source>
</evidence>
<comment type="caution">
    <text evidence="2">The sequence shown here is derived from an EMBL/GenBank/DDBJ whole genome shotgun (WGS) entry which is preliminary data.</text>
</comment>
<dbReference type="EMBL" id="PJVH01000021">
    <property type="protein sequence ID" value="RXU87798.1"/>
    <property type="molecule type" value="Genomic_DNA"/>
</dbReference>
<feature type="transmembrane region" description="Helical" evidence="1">
    <location>
        <begin position="7"/>
        <end position="27"/>
    </location>
</feature>
<feature type="transmembrane region" description="Helical" evidence="1">
    <location>
        <begin position="33"/>
        <end position="49"/>
    </location>
</feature>
<evidence type="ECO:0000313" key="3">
    <source>
        <dbReference type="Proteomes" id="UP000289562"/>
    </source>
</evidence>
<dbReference type="AlphaFoldDB" id="A0AB37VV55"/>
<organism evidence="2 3">
    <name type="scientific">Enterococcus faecium</name>
    <name type="common">Streptococcus faecium</name>
    <dbReference type="NCBI Taxonomy" id="1352"/>
    <lineage>
        <taxon>Bacteria</taxon>
        <taxon>Bacillati</taxon>
        <taxon>Bacillota</taxon>
        <taxon>Bacilli</taxon>
        <taxon>Lactobacillales</taxon>
        <taxon>Enterococcaceae</taxon>
        <taxon>Enterococcus</taxon>
    </lineage>
</organism>
<accession>A0AB37VV55</accession>
<evidence type="ECO:0000256" key="1">
    <source>
        <dbReference type="SAM" id="Phobius"/>
    </source>
</evidence>
<keyword evidence="1" id="KW-0472">Membrane</keyword>
<gene>
    <name evidence="2" type="ORF">CYQ77_07740</name>
</gene>
<keyword evidence="1" id="KW-1133">Transmembrane helix</keyword>
<reference evidence="2 3" key="1">
    <citation type="submission" date="2017-12" db="EMBL/GenBank/DDBJ databases">
        <title>A pool of 800 enterococci isolated from chicken carcass rinse samples from New Zealand.</title>
        <authorList>
            <person name="Zhang J."/>
            <person name="Rogers L."/>
            <person name="Midwinter A."/>
            <person name="French N."/>
        </authorList>
    </citation>
    <scope>NUCLEOTIDE SEQUENCE [LARGE SCALE GENOMIC DNA]</scope>
    <source>
        <strain evidence="2 3">EN697</strain>
    </source>
</reference>